<dbReference type="Gene3D" id="1.20.1050.60">
    <property type="entry name" value="alpha-1,2-mannosidase"/>
    <property type="match status" value="1"/>
</dbReference>
<dbReference type="PANTHER" id="PTHR12143">
    <property type="entry name" value="PEPTIDE N-GLYCANASE PNGASE -RELATED"/>
    <property type="match status" value="1"/>
</dbReference>
<evidence type="ECO:0000313" key="5">
    <source>
        <dbReference type="Proteomes" id="UP000316639"/>
    </source>
</evidence>
<dbReference type="InterPro" id="IPR050883">
    <property type="entry name" value="PNGase"/>
</dbReference>
<dbReference type="Gene3D" id="1.20.1610.10">
    <property type="entry name" value="alpha-1,2-mannosidases domains"/>
    <property type="match status" value="1"/>
</dbReference>
<dbReference type="InterPro" id="IPR012939">
    <property type="entry name" value="Glyco_hydro_92"/>
</dbReference>
<accession>A0A563F2Y6</accession>
<proteinExistence type="predicted"/>
<evidence type="ECO:0000313" key="4">
    <source>
        <dbReference type="EMBL" id="TWP53714.1"/>
    </source>
</evidence>
<keyword evidence="4" id="KW-0378">Hydrolase</keyword>
<dbReference type="InterPro" id="IPR005887">
    <property type="entry name" value="GH92_a_mannosidase_put"/>
</dbReference>
<dbReference type="RefSeq" id="WP_146349310.1">
    <property type="nucleotide sequence ID" value="NZ_VOBR01000002.1"/>
</dbReference>
<evidence type="ECO:0000259" key="3">
    <source>
        <dbReference type="PROSITE" id="PS50022"/>
    </source>
</evidence>
<protein>
    <submittedName>
        <fullName evidence="4">Glycoside hydrolase family 92 protein</fullName>
    </submittedName>
</protein>
<name>A0A563F2Y6_9PSEU</name>
<dbReference type="Gene3D" id="3.30.2080.10">
    <property type="entry name" value="GH92 mannosidase domain"/>
    <property type="match status" value="1"/>
</dbReference>
<dbReference type="Pfam" id="PF22633">
    <property type="entry name" value="F5_F8_type_C_2"/>
    <property type="match status" value="1"/>
</dbReference>
<dbReference type="Pfam" id="PF07971">
    <property type="entry name" value="Glyco_hydro_92"/>
    <property type="match status" value="1"/>
</dbReference>
<reference evidence="4 5" key="1">
    <citation type="submission" date="2019-07" db="EMBL/GenBank/DDBJ databases">
        <title>Lentzea xizangensis sp. nov., isolated from Qinghai-Tibetan Plateau Soils.</title>
        <authorList>
            <person name="Huang J."/>
        </authorList>
    </citation>
    <scope>NUCLEOTIDE SEQUENCE [LARGE SCALE GENOMIC DNA]</scope>
    <source>
        <strain evidence="4 5">FXJ1.1311</strain>
    </source>
</reference>
<evidence type="ECO:0000256" key="1">
    <source>
        <dbReference type="SAM" id="MobiDB-lite"/>
    </source>
</evidence>
<dbReference type="SUPFAM" id="SSF48208">
    <property type="entry name" value="Six-hairpin glycosidases"/>
    <property type="match status" value="1"/>
</dbReference>
<dbReference type="GO" id="GO:0000224">
    <property type="term" value="F:peptide-N4-(N-acetyl-beta-glucosaminyl)asparagine amidase activity"/>
    <property type="evidence" value="ECO:0007669"/>
    <property type="project" value="TreeGrafter"/>
</dbReference>
<gene>
    <name evidence="4" type="ORF">FKR81_02865</name>
</gene>
<feature type="signal peptide" evidence="2">
    <location>
        <begin position="1"/>
        <end position="31"/>
    </location>
</feature>
<dbReference type="GO" id="GO:0005829">
    <property type="term" value="C:cytosol"/>
    <property type="evidence" value="ECO:0007669"/>
    <property type="project" value="TreeGrafter"/>
</dbReference>
<keyword evidence="2" id="KW-0732">Signal</keyword>
<dbReference type="NCBIfam" id="TIGR01180">
    <property type="entry name" value="aman2_put"/>
    <property type="match status" value="1"/>
</dbReference>
<dbReference type="OrthoDB" id="9804511at2"/>
<evidence type="ECO:0000256" key="2">
    <source>
        <dbReference type="SAM" id="SignalP"/>
    </source>
</evidence>
<dbReference type="PANTHER" id="PTHR12143:SF39">
    <property type="entry name" value="SECRETED PROTEIN"/>
    <property type="match status" value="1"/>
</dbReference>
<dbReference type="EMBL" id="VOBR01000002">
    <property type="protein sequence ID" value="TWP53714.1"/>
    <property type="molecule type" value="Genomic_DNA"/>
</dbReference>
<dbReference type="InterPro" id="IPR000421">
    <property type="entry name" value="FA58C"/>
</dbReference>
<dbReference type="InterPro" id="IPR008979">
    <property type="entry name" value="Galactose-bd-like_sf"/>
</dbReference>
<dbReference type="Proteomes" id="UP000316639">
    <property type="component" value="Unassembled WGS sequence"/>
</dbReference>
<dbReference type="SUPFAM" id="SSF49785">
    <property type="entry name" value="Galactose-binding domain-like"/>
    <property type="match status" value="1"/>
</dbReference>
<sequence>MLSTNSLLRRLAIAGLVVTLGAVVPVTTAGAAPVDNPAGLVNTLIGTSNNGETWPGADTPFGMVQWSPENTNGNQTRTTSPGGYTYDATRIRGFALTHLSGTGCAGASGDVPFLPFVGEVSSSPTADTRDAVYASNFSHTNESGKAGYYRVKLNSGVDVELSATTRTGSGRFTYPDGTASMLLRTSNSEVGSSAAVTNIDAANRTISGSVTSGNFCGYINQIGRRSYYTLHYTVTFDKPFSTTGTWQNSSLRPGTTSASGGTTYGTDGWPVAGQGSGGYVTFDLSSGRTVNARVGISYVSLANARANLAAENPAGTTFDSVRQRAHDAWNTELGRLEVTGGTTAQQTTFYTAAYHSLLHPNVFSDVNGQYTGMDQQVHAVSGGQRAQYANFSGWDVYRGQLQLVTLLRPDVGGDVAQSLLNQATQNNGVWDRWTHNQGGTHVMTGDPAHASLPSIYAFGGTNFDASGALNSMIHAATNVTPEDLSRDGWNVMVVGERPSLDKWLSIHYIPTNGNAWGGAGETLEVSVADFALSQLAQRLGSSRHQEFLARGQYWKNTFNPARGYIQNRNTNGTWPAHNPASDNGFAEGSSAQYTWMVPHNPKGLFDLMGGNAAATTRLDNFFHDVDGSWALTGKGGLKAEMDNEPSVTAPWLYNFSGSPYKTQETIREVVNTLWSNSPGGIPGQDDLGAMSAWYVFAAMGMHPLTPGRAEMLLAAPLFPRIVVHRGNGATLTLSAPGAAPNNKYIRGLRVNGAVSTKPWLPESFLAGGTADFTLGTTPDTSWGSAPADAPPSFDTGGGPSPTNLALNKPATADSACASSESAPMANNGSVNDKWCSLGADKWWRVDLGQTRTLSSVRLHHAAAGGEAAEWNTRDFDVQASGDGTTWTTIAAVRGNSANVSTHAVTASGRYVRVRVLAPEQDGGGAARIYEIEVFGT</sequence>
<dbReference type="GO" id="GO:0030246">
    <property type="term" value="F:carbohydrate binding"/>
    <property type="evidence" value="ECO:0007669"/>
    <property type="project" value="InterPro"/>
</dbReference>
<dbReference type="Pfam" id="PF17678">
    <property type="entry name" value="Glyco_hydro_92N"/>
    <property type="match status" value="1"/>
</dbReference>
<dbReference type="GO" id="GO:0006516">
    <property type="term" value="P:glycoprotein catabolic process"/>
    <property type="evidence" value="ECO:0007669"/>
    <property type="project" value="TreeGrafter"/>
</dbReference>
<comment type="caution">
    <text evidence="4">The sequence shown here is derived from an EMBL/GenBank/DDBJ whole genome shotgun (WGS) entry which is preliminary data.</text>
</comment>
<organism evidence="4 5">
    <name type="scientific">Lentzea tibetensis</name>
    <dbReference type="NCBI Taxonomy" id="2591470"/>
    <lineage>
        <taxon>Bacteria</taxon>
        <taxon>Bacillati</taxon>
        <taxon>Actinomycetota</taxon>
        <taxon>Actinomycetes</taxon>
        <taxon>Pseudonocardiales</taxon>
        <taxon>Pseudonocardiaceae</taxon>
        <taxon>Lentzea</taxon>
    </lineage>
</organism>
<dbReference type="Gene3D" id="2.60.120.260">
    <property type="entry name" value="Galactose-binding domain-like"/>
    <property type="match status" value="1"/>
</dbReference>
<dbReference type="InterPro" id="IPR041371">
    <property type="entry name" value="GH92_N"/>
</dbReference>
<dbReference type="GO" id="GO:0005975">
    <property type="term" value="P:carbohydrate metabolic process"/>
    <property type="evidence" value="ECO:0007669"/>
    <property type="project" value="InterPro"/>
</dbReference>
<dbReference type="PROSITE" id="PS50022">
    <property type="entry name" value="FA58C_3"/>
    <property type="match status" value="1"/>
</dbReference>
<dbReference type="InterPro" id="IPR008928">
    <property type="entry name" value="6-hairpin_glycosidase_sf"/>
</dbReference>
<dbReference type="Gene3D" id="2.70.98.10">
    <property type="match status" value="1"/>
</dbReference>
<dbReference type="InterPro" id="IPR014718">
    <property type="entry name" value="GH-type_carb-bd"/>
</dbReference>
<feature type="domain" description="F5/8 type C" evidence="3">
    <location>
        <begin position="788"/>
        <end position="936"/>
    </location>
</feature>
<dbReference type="AlphaFoldDB" id="A0A563F2Y6"/>
<feature type="chain" id="PRO_5021755913" evidence="2">
    <location>
        <begin position="32"/>
        <end position="936"/>
    </location>
</feature>
<keyword evidence="5" id="KW-1185">Reference proteome</keyword>
<feature type="region of interest" description="Disordered" evidence="1">
    <location>
        <begin position="776"/>
        <end position="799"/>
    </location>
</feature>